<sequence length="405" mass="45570">MTLTIEELVPRAGRADQAALNAYDPDLLARYAADPTREWWRRCPCVRALAGRVPEQWVGELVARVRDRGDVANVREALLDLLIDRAELLPWLREVDPSSEPYGMPEPILRARGLVGDRSATRELATLAASPWDHRRRYGQAGLEALVARYGVDEVLGELGDARPEDRIFALRMRHRAGADVTDGLADPDRAVARLAQSLLTDPDRLRRYLPQAPTTEAALWTALALHRLTGESAETRAVYDRLGRPRVEVPGLDAELRGAIVHEYGTRCQDRTDPRWRVEALCTEPPPLPDQDDQLRRASAALTAAGLDHLPPAYCGEYNHQGGGTYHVMEYDDEYEVRVSTLGRFVTSAIDPDPDPRYRHALEAAGFRWIDEATGDILVTDLCVYRFGHREPLTVEQLLFYWQD</sequence>
<dbReference type="EMBL" id="VIWT01000002">
    <property type="protein sequence ID" value="TWF90891.1"/>
    <property type="molecule type" value="Genomic_DNA"/>
</dbReference>
<proteinExistence type="predicted"/>
<accession>A0A561TUW0</accession>
<keyword evidence="2" id="KW-1185">Reference proteome</keyword>
<name>A0A561TUW0_9ACTN</name>
<evidence type="ECO:0000313" key="1">
    <source>
        <dbReference type="EMBL" id="TWF90891.1"/>
    </source>
</evidence>
<dbReference type="AlphaFoldDB" id="A0A561TUW0"/>
<comment type="caution">
    <text evidence="1">The sequence shown here is derived from an EMBL/GenBank/DDBJ whole genome shotgun (WGS) entry which is preliminary data.</text>
</comment>
<dbReference type="RefSeq" id="WP_145908565.1">
    <property type="nucleotide sequence ID" value="NZ_BAAAMZ010000002.1"/>
</dbReference>
<dbReference type="Proteomes" id="UP000317940">
    <property type="component" value="Unassembled WGS sequence"/>
</dbReference>
<gene>
    <name evidence="1" type="ORF">FHX73_123</name>
</gene>
<organism evidence="1 2">
    <name type="scientific">Kitasatospora viridis</name>
    <dbReference type="NCBI Taxonomy" id="281105"/>
    <lineage>
        <taxon>Bacteria</taxon>
        <taxon>Bacillati</taxon>
        <taxon>Actinomycetota</taxon>
        <taxon>Actinomycetes</taxon>
        <taxon>Kitasatosporales</taxon>
        <taxon>Streptomycetaceae</taxon>
        <taxon>Kitasatospora</taxon>
    </lineage>
</organism>
<dbReference type="OrthoDB" id="4306946at2"/>
<protein>
    <submittedName>
        <fullName evidence="1">Uncharacterized protein</fullName>
    </submittedName>
</protein>
<evidence type="ECO:0000313" key="2">
    <source>
        <dbReference type="Proteomes" id="UP000317940"/>
    </source>
</evidence>
<reference evidence="1 2" key="1">
    <citation type="submission" date="2019-06" db="EMBL/GenBank/DDBJ databases">
        <title>Sequencing the genomes of 1000 actinobacteria strains.</title>
        <authorList>
            <person name="Klenk H.-P."/>
        </authorList>
    </citation>
    <scope>NUCLEOTIDE SEQUENCE [LARGE SCALE GENOMIC DNA]</scope>
    <source>
        <strain evidence="1 2">DSM 44826</strain>
    </source>
</reference>